<dbReference type="Proteomes" id="UP000014139">
    <property type="component" value="Unassembled WGS sequence"/>
</dbReference>
<gene>
    <name evidence="1" type="ORF">H480_20754</name>
</gene>
<name>R1I853_9PSEU</name>
<protein>
    <submittedName>
        <fullName evidence="1">Uncharacterized protein</fullName>
    </submittedName>
</protein>
<dbReference type="RefSeq" id="WP_003090404.1">
    <property type="nucleotide sequence ID" value="NZ_AOUO01000295.1"/>
</dbReference>
<dbReference type="PATRIC" id="fig|1292037.4.peg.3935"/>
<organism evidence="1 2">
    <name type="scientific">Amycolatopsis vancoresmycina DSM 44592</name>
    <dbReference type="NCBI Taxonomy" id="1292037"/>
    <lineage>
        <taxon>Bacteria</taxon>
        <taxon>Bacillati</taxon>
        <taxon>Actinomycetota</taxon>
        <taxon>Actinomycetes</taxon>
        <taxon>Pseudonocardiales</taxon>
        <taxon>Pseudonocardiaceae</taxon>
        <taxon>Amycolatopsis</taxon>
    </lineage>
</organism>
<proteinExistence type="predicted"/>
<evidence type="ECO:0000313" key="1">
    <source>
        <dbReference type="EMBL" id="EOD66589.1"/>
    </source>
</evidence>
<accession>R1I853</accession>
<reference evidence="1 2" key="1">
    <citation type="submission" date="2013-02" db="EMBL/GenBank/DDBJ databases">
        <title>Draft genome sequence of Amycolatopsis vancoresmycina strain DSM 44592T.</title>
        <authorList>
            <person name="Kumar S."/>
            <person name="Kaur N."/>
            <person name="Kaur C."/>
            <person name="Raghava G.P.S."/>
            <person name="Mayilraj S."/>
        </authorList>
    </citation>
    <scope>NUCLEOTIDE SEQUENCE [LARGE SCALE GENOMIC DNA]</scope>
    <source>
        <strain evidence="1 2">DSM 44592</strain>
    </source>
</reference>
<evidence type="ECO:0000313" key="2">
    <source>
        <dbReference type="Proteomes" id="UP000014139"/>
    </source>
</evidence>
<comment type="caution">
    <text evidence="1">The sequence shown here is derived from an EMBL/GenBank/DDBJ whole genome shotgun (WGS) entry which is preliminary data.</text>
</comment>
<keyword evidence="2" id="KW-1185">Reference proteome</keyword>
<sequence length="47" mass="5513">MISDAYLRARIAEVQQEFAAARRWCRRIKRLVARARRARKPAKLSDG</sequence>
<dbReference type="AlphaFoldDB" id="R1I853"/>
<dbReference type="EMBL" id="AOUO01000295">
    <property type="protein sequence ID" value="EOD66589.1"/>
    <property type="molecule type" value="Genomic_DNA"/>
</dbReference>